<dbReference type="AlphaFoldDB" id="B4S6I9"/>
<dbReference type="RefSeq" id="WP_012505281.1">
    <property type="nucleotide sequence ID" value="NC_011059.1"/>
</dbReference>
<dbReference type="Proteomes" id="UP000002725">
    <property type="component" value="Chromosome"/>
</dbReference>
<gene>
    <name evidence="1" type="ordered locus">Paes_0697</name>
</gene>
<dbReference type="KEGG" id="paa:Paes_0697"/>
<organism evidence="1 2">
    <name type="scientific">Prosthecochloris aestuarii (strain DSM 271 / SK 413)</name>
    <dbReference type="NCBI Taxonomy" id="290512"/>
    <lineage>
        <taxon>Bacteria</taxon>
        <taxon>Pseudomonadati</taxon>
        <taxon>Chlorobiota</taxon>
        <taxon>Chlorobiia</taxon>
        <taxon>Chlorobiales</taxon>
        <taxon>Chlorobiaceae</taxon>
        <taxon>Prosthecochloris</taxon>
    </lineage>
</organism>
<reference evidence="1" key="1">
    <citation type="submission" date="2008-06" db="EMBL/GenBank/DDBJ databases">
        <title>Complete sequence of chromosome of Prosthecochloris aestuarii DSM 271.</title>
        <authorList>
            <consortium name="US DOE Joint Genome Institute"/>
            <person name="Lucas S."/>
            <person name="Copeland A."/>
            <person name="Lapidus A."/>
            <person name="Glavina del Rio T."/>
            <person name="Dalin E."/>
            <person name="Tice H."/>
            <person name="Bruce D."/>
            <person name="Goodwin L."/>
            <person name="Pitluck S."/>
            <person name="Schmutz J."/>
            <person name="Larimer F."/>
            <person name="Land M."/>
            <person name="Hauser L."/>
            <person name="Kyrpides N."/>
            <person name="Anderson I."/>
            <person name="Liu Z."/>
            <person name="Li T."/>
            <person name="Zhao F."/>
            <person name="Overmann J."/>
            <person name="Bryant D.A."/>
            <person name="Richardson P."/>
        </authorList>
    </citation>
    <scope>NUCLEOTIDE SEQUENCE [LARGE SCALE GENOMIC DNA]</scope>
    <source>
        <strain evidence="1">DSM 271</strain>
    </source>
</reference>
<dbReference type="HOGENOM" id="CLU_1873573_0_0_10"/>
<proteinExistence type="predicted"/>
<sequence>MMVPQEAEKIIQAYTAVLGSGTDGGVARKLSSLPCSKCRIRYAYYVYLTYLTEHGEQYKELIDKIMVTYAALPQFIPDQEAEIVNSIFAGKRNQTAITDEETKRYADFHNKAFDPGQLVEIEAFVHECFMMKAKQN</sequence>
<protein>
    <submittedName>
        <fullName evidence="1">Uncharacterized protein</fullName>
    </submittedName>
</protein>
<accession>B4S6I9</accession>
<evidence type="ECO:0000313" key="2">
    <source>
        <dbReference type="Proteomes" id="UP000002725"/>
    </source>
</evidence>
<name>B4S6I9_PROA2</name>
<evidence type="ECO:0000313" key="1">
    <source>
        <dbReference type="EMBL" id="ACF45744.1"/>
    </source>
</evidence>
<keyword evidence="2" id="KW-1185">Reference proteome</keyword>
<dbReference type="EMBL" id="CP001108">
    <property type="protein sequence ID" value="ACF45744.1"/>
    <property type="molecule type" value="Genomic_DNA"/>
</dbReference>